<dbReference type="HOGENOM" id="CLU_1604359_0_0_1"/>
<reference evidence="3" key="3">
    <citation type="submission" date="2012-09" db="EMBL/GenBank/DDBJ databases">
        <authorList>
            <consortium name="VectorBase"/>
        </authorList>
    </citation>
    <scope>NUCLEOTIDE SEQUENCE</scope>
    <source>
        <strain evidence="3">Liverpool</strain>
    </source>
</reference>
<reference evidence="3" key="1">
    <citation type="submission" date="2005-10" db="EMBL/GenBank/DDBJ databases">
        <authorList>
            <person name="Loftus B.J."/>
            <person name="Nene V.M."/>
            <person name="Hannick L.I."/>
            <person name="Bidwell S."/>
            <person name="Haas B."/>
            <person name="Amedeo P."/>
            <person name="Orvis J."/>
            <person name="Wortman J.R."/>
            <person name="White O.R."/>
            <person name="Salzberg S."/>
            <person name="Shumway M."/>
            <person name="Koo H."/>
            <person name="Zhao Y."/>
            <person name="Holmes M."/>
            <person name="Miller J."/>
            <person name="Schatz M."/>
            <person name="Pop M."/>
            <person name="Pai G."/>
            <person name="Utterback T."/>
            <person name="Rogers Y.-H."/>
            <person name="Kravitz S."/>
            <person name="Fraser C.M."/>
        </authorList>
    </citation>
    <scope>NUCLEOTIDE SEQUENCE</scope>
    <source>
        <strain evidence="3">Liverpool</strain>
    </source>
</reference>
<dbReference type="InterPro" id="IPR000772">
    <property type="entry name" value="Ricin_B_lectin"/>
</dbReference>
<evidence type="ECO:0000259" key="2">
    <source>
        <dbReference type="Pfam" id="PF14200"/>
    </source>
</evidence>
<accession>Q17HH7</accession>
<dbReference type="Proteomes" id="UP000682892">
    <property type="component" value="Chromosome 2"/>
</dbReference>
<dbReference type="EMBL" id="CH477248">
    <property type="protein sequence ID" value="EAT46130.1"/>
    <property type="molecule type" value="Genomic_DNA"/>
</dbReference>
<dbReference type="PaxDb" id="7159-AAEL002679-PA"/>
<dbReference type="InterPro" id="IPR035992">
    <property type="entry name" value="Ricin_B-like_lectins"/>
</dbReference>
<dbReference type="AlphaFoldDB" id="Q17HH7"/>
<dbReference type="Gene3D" id="2.80.10.50">
    <property type="match status" value="1"/>
</dbReference>
<proteinExistence type="predicted"/>
<feature type="signal peptide" evidence="1">
    <location>
        <begin position="1"/>
        <end position="25"/>
    </location>
</feature>
<dbReference type="SMR" id="Q17HH7"/>
<feature type="domain" description="Ricin B lectin" evidence="2">
    <location>
        <begin position="26"/>
        <end position="87"/>
    </location>
</feature>
<evidence type="ECO:0000313" key="4">
    <source>
        <dbReference type="Proteomes" id="UP000682892"/>
    </source>
</evidence>
<keyword evidence="1" id="KW-0732">Signal</keyword>
<sequence length="168" mass="18806">MNYPLLSTFWILAAVISLYAPLISSQNCWHIINVQTGQYLQSPQMANQQNVWLSHNRTDSSYWKLVPLQRGNFYIVNRKSGLYLGMPSDEEFAVLRSMGAGRRKSGKAQSATSFQFRLHDRQGEIVSTAGKASLYAEICGGGVDGKVKATARCGLPQCQWRFEGYTCD</sequence>
<dbReference type="SUPFAM" id="SSF50370">
    <property type="entry name" value="Ricin B-like lectins"/>
    <property type="match status" value="1"/>
</dbReference>
<evidence type="ECO:0000256" key="1">
    <source>
        <dbReference type="SAM" id="SignalP"/>
    </source>
</evidence>
<protein>
    <submittedName>
        <fullName evidence="3">AAEL002679-PA</fullName>
    </submittedName>
</protein>
<dbReference type="Pfam" id="PF14200">
    <property type="entry name" value="RicinB_lectin_2"/>
    <property type="match status" value="1"/>
</dbReference>
<feature type="chain" id="PRO_5014308032" evidence="1">
    <location>
        <begin position="26"/>
        <end position="168"/>
    </location>
</feature>
<gene>
    <name evidence="3" type="ORF">AaeL_AAEL002679</name>
</gene>
<dbReference type="OMA" id="WFVERYE"/>
<evidence type="ECO:0000313" key="3">
    <source>
        <dbReference type="EMBL" id="EAT46130.1"/>
    </source>
</evidence>
<dbReference type="eggNOG" id="ENOG502T8Y8">
    <property type="taxonomic scope" value="Eukaryota"/>
</dbReference>
<reference evidence="3" key="2">
    <citation type="journal article" date="2007" name="Science">
        <title>Genome sequence of Aedes aegypti, a major arbovirus vector.</title>
        <authorList>
            <person name="Nene V."/>
            <person name="Wortman J.R."/>
            <person name="Lawson D."/>
            <person name="Haas B."/>
            <person name="Kodira C."/>
            <person name="Tu Z.J."/>
            <person name="Loftus B."/>
            <person name="Xi Z."/>
            <person name="Megy K."/>
            <person name="Grabherr M."/>
            <person name="Ren Q."/>
            <person name="Zdobnov E.M."/>
            <person name="Lobo N.F."/>
            <person name="Campbell K.S."/>
            <person name="Brown S.E."/>
            <person name="Bonaldo M.F."/>
            <person name="Zhu J."/>
            <person name="Sinkins S.P."/>
            <person name="Hogenkamp D.G."/>
            <person name="Amedeo P."/>
            <person name="Arensburger P."/>
            <person name="Atkinson P.W."/>
            <person name="Bidwell S."/>
            <person name="Biedler J."/>
            <person name="Birney E."/>
            <person name="Bruggner R.V."/>
            <person name="Costas J."/>
            <person name="Coy M.R."/>
            <person name="Crabtree J."/>
            <person name="Crawford M."/>
            <person name="Debruyn B."/>
            <person name="Decaprio D."/>
            <person name="Eiglmeier K."/>
            <person name="Eisenstadt E."/>
            <person name="El-Dorry H."/>
            <person name="Gelbart W.M."/>
            <person name="Gomes S.L."/>
            <person name="Hammond M."/>
            <person name="Hannick L.I."/>
            <person name="Hogan J.R."/>
            <person name="Holmes M.H."/>
            <person name="Jaffe D."/>
            <person name="Johnston J.S."/>
            <person name="Kennedy R.C."/>
            <person name="Koo H."/>
            <person name="Kravitz S."/>
            <person name="Kriventseva E.V."/>
            <person name="Kulp D."/>
            <person name="Labutti K."/>
            <person name="Lee E."/>
            <person name="Li S."/>
            <person name="Lovin D.D."/>
            <person name="Mao C."/>
            <person name="Mauceli E."/>
            <person name="Menck C.F."/>
            <person name="Miller J.R."/>
            <person name="Montgomery P."/>
            <person name="Mori A."/>
            <person name="Nascimento A.L."/>
            <person name="Naveira H.F."/>
            <person name="Nusbaum C."/>
            <person name="O'leary S."/>
            <person name="Orvis J."/>
            <person name="Pertea M."/>
            <person name="Quesneville H."/>
            <person name="Reidenbach K.R."/>
            <person name="Rogers Y.H."/>
            <person name="Roth C.W."/>
            <person name="Schneider J.R."/>
            <person name="Schatz M."/>
            <person name="Shumway M."/>
            <person name="Stanke M."/>
            <person name="Stinson E.O."/>
            <person name="Tubio J.M."/>
            <person name="Vanzee J.P."/>
            <person name="Verjovski-Almeida S."/>
            <person name="Werner D."/>
            <person name="White O."/>
            <person name="Wyder S."/>
            <person name="Zeng Q."/>
            <person name="Zhao Q."/>
            <person name="Zhao Y."/>
            <person name="Hill C.A."/>
            <person name="Raikhel A.S."/>
            <person name="Soares M.B."/>
            <person name="Knudson D.L."/>
            <person name="Lee N.H."/>
            <person name="Galagan J."/>
            <person name="Salzberg S.L."/>
            <person name="Paulsen I.T."/>
            <person name="Dimopoulos G."/>
            <person name="Collins F.H."/>
            <person name="Birren B."/>
            <person name="Fraser-Liggett C.M."/>
            <person name="Severson D.W."/>
        </authorList>
    </citation>
    <scope>NUCLEOTIDE SEQUENCE [LARGE SCALE GENOMIC DNA]</scope>
    <source>
        <strain evidence="3">Liverpool</strain>
    </source>
</reference>
<organism evidence="3 4">
    <name type="scientific">Aedes aegypti</name>
    <name type="common">Yellowfever mosquito</name>
    <name type="synonym">Culex aegypti</name>
    <dbReference type="NCBI Taxonomy" id="7159"/>
    <lineage>
        <taxon>Eukaryota</taxon>
        <taxon>Metazoa</taxon>
        <taxon>Ecdysozoa</taxon>
        <taxon>Arthropoda</taxon>
        <taxon>Hexapoda</taxon>
        <taxon>Insecta</taxon>
        <taxon>Pterygota</taxon>
        <taxon>Neoptera</taxon>
        <taxon>Endopterygota</taxon>
        <taxon>Diptera</taxon>
        <taxon>Nematocera</taxon>
        <taxon>Culicoidea</taxon>
        <taxon>Culicidae</taxon>
        <taxon>Culicinae</taxon>
        <taxon>Aedini</taxon>
        <taxon>Aedes</taxon>
        <taxon>Stegomyia</taxon>
    </lineage>
</organism>
<dbReference type="PhylomeDB" id="Q17HH7"/>
<name>Q17HH7_AEDAE</name>